<sequence>MDHQEGGQQQDGTQGSDFLESLRLRLATTQRNLQRLSADYPRENESPSEVQATPHNHGSHSRGGGGGGGAPVVNVSDNRIASATSRYLHSAASSDGPSPPPASVASQSAPGRPQYSSLSNRRAVRGGVNHRLANGQGGGYQSFGSPMSLPEDQQPPRDPQSSSGTSGDSPLSRDTFRRPFRAYGQQGRNGDYLLVQQSSLDMAGSMSDDMPGDLKSTDRGFTNTNSHRSGHHHHHHHQQAAPPPPPIPIIPGMDPSPSSSSAAEANLRFSQLRRPSSRLDVTFQNDMANAFMGSSPDASGRSASADHDLDHDHDHDHEPMRVMFRGGRHRGEPPPIDLPPSPLSVPGAARLDPPATTILSERGQSERMRGGGGGGVGKAKQRRGGKPVDNAPGGAGGGVGYAGGAMVANGPVPIPSPLSSTGQAPMPRVFPPPGHGHAHASMYRVTSLPSLAPSPPIHAGIHPAAAAAAAAAAAGAPTPFPLPAAPPPSALSLVPLQPPPSSAGSIHPPPGWPPGSSGNVPQIPGYENVPPKPHPASYVLELYLRTAAKRVWMAVVRVRAELLWEVFVKWKCQARLHRLQQRYERVLAGLRYELRQIESDGAKSEELLIAEWADKRKSHRVSSTGTPVPLHDIERWYSSKLDAQRQQVTHKINVAKMEHIKQLKRLRHEMGVVRLEASLRSYGRHIRGESTLHWRSVAQYDNEIDDAVNSFFQPFNTTGSIGSSSATWPERVGVIEGSKLAIGCEEKLWYGLRLLASSKGHRLADKRHRKDRKFAAASLLRCCLGGVLRRATSRAFDMLQHFTWANRAVLTSLPAPPFLPSQIDPHSNNQIVHSWASSSPSPTQKQQQRSTSPSTTPISLKQAHIRERPTPVPKLSITEVMGMAAVEGPRLGGGRAMPPLGDDSYIEGSESPADIASTAVRPTASESQETEVWLGAGGGGAGGGGGGGRVREAPRDRPRVMQKEVYAYAEPPAERESFLGGQVVDIDNNGVEETRGLPHPHHAPLLPPVDEDDHDHERASLSPPNHPAATPPPHHHHHMTNNKTPSPPAPAHITLQQQWHHHNDDQQQQQQQEAPPSFMSINMTHSARVPRLHSLPSPISAAMSGSGSAVGSPGMRCGSGSGLSVTVTASTRILIEIWGGVAKRPDQFLGECWLPSLRDMRQGDCVGGLLDMPLMQPTLSSVTQRAKRGMGEGGEGVPRVTGNLEVVLDVKDGPRGNPQLHIQLLRAQGLRRPQGPSLSSADGPVGIDPYAEVWLRLTDVKRFFRYYRSKTKHSTNEPYWDETCVLELT</sequence>
<feature type="domain" description="C2" evidence="2">
    <location>
        <begin position="1200"/>
        <end position="1289"/>
    </location>
</feature>
<feature type="compositionally biased region" description="Gly residues" evidence="1">
    <location>
        <begin position="61"/>
        <end position="70"/>
    </location>
</feature>
<feature type="compositionally biased region" description="Low complexity" evidence="1">
    <location>
        <begin position="1096"/>
        <end position="1114"/>
    </location>
</feature>
<dbReference type="InterPro" id="IPR035892">
    <property type="entry name" value="C2_domain_sf"/>
</dbReference>
<dbReference type="PROSITE" id="PS50004">
    <property type="entry name" value="C2"/>
    <property type="match status" value="1"/>
</dbReference>
<dbReference type="EMBL" id="CDMY01000189">
    <property type="protein sequence ID" value="CEL93793.1"/>
    <property type="molecule type" value="Genomic_DNA"/>
</dbReference>
<evidence type="ECO:0000313" key="4">
    <source>
        <dbReference type="Proteomes" id="UP000041254"/>
    </source>
</evidence>
<gene>
    <name evidence="3" type="ORF">Vbra_7130</name>
</gene>
<feature type="region of interest" description="Disordered" evidence="1">
    <location>
        <begin position="1096"/>
        <end position="1120"/>
    </location>
</feature>
<dbReference type="Gene3D" id="2.60.40.150">
    <property type="entry name" value="C2 domain"/>
    <property type="match status" value="1"/>
</dbReference>
<feature type="region of interest" description="Disordered" evidence="1">
    <location>
        <begin position="491"/>
        <end position="517"/>
    </location>
</feature>
<dbReference type="Pfam" id="PF00168">
    <property type="entry name" value="C2"/>
    <property type="match status" value="1"/>
</dbReference>
<feature type="compositionally biased region" description="Pro residues" evidence="1">
    <location>
        <begin position="496"/>
        <end position="513"/>
    </location>
</feature>
<feature type="compositionally biased region" description="Basic and acidic residues" evidence="1">
    <location>
        <begin position="304"/>
        <end position="319"/>
    </location>
</feature>
<organism evidence="3 4">
    <name type="scientific">Vitrella brassicaformis (strain CCMP3155)</name>
    <dbReference type="NCBI Taxonomy" id="1169540"/>
    <lineage>
        <taxon>Eukaryota</taxon>
        <taxon>Sar</taxon>
        <taxon>Alveolata</taxon>
        <taxon>Colpodellida</taxon>
        <taxon>Vitrellaceae</taxon>
        <taxon>Vitrella</taxon>
    </lineage>
</organism>
<dbReference type="InterPro" id="IPR000008">
    <property type="entry name" value="C2_dom"/>
</dbReference>
<reference evidence="3 4" key="1">
    <citation type="submission" date="2014-11" db="EMBL/GenBank/DDBJ databases">
        <authorList>
            <person name="Zhu J."/>
            <person name="Qi W."/>
            <person name="Song R."/>
        </authorList>
    </citation>
    <scope>NUCLEOTIDE SEQUENCE [LARGE SCALE GENOMIC DNA]</scope>
</reference>
<feature type="compositionally biased region" description="Polar residues" evidence="1">
    <location>
        <begin position="47"/>
        <end position="56"/>
    </location>
</feature>
<feature type="compositionally biased region" description="Low complexity" evidence="1">
    <location>
        <begin position="159"/>
        <end position="172"/>
    </location>
</feature>
<evidence type="ECO:0000313" key="3">
    <source>
        <dbReference type="EMBL" id="CEL93793.1"/>
    </source>
</evidence>
<dbReference type="InParanoid" id="A0A0G4EEH8"/>
<keyword evidence="4" id="KW-1185">Reference proteome</keyword>
<proteinExistence type="predicted"/>
<feature type="compositionally biased region" description="Low complexity" evidence="1">
    <location>
        <begin position="837"/>
        <end position="859"/>
    </location>
</feature>
<evidence type="ECO:0000256" key="1">
    <source>
        <dbReference type="SAM" id="MobiDB-lite"/>
    </source>
</evidence>
<dbReference type="Proteomes" id="UP000041254">
    <property type="component" value="Unassembled WGS sequence"/>
</dbReference>
<feature type="compositionally biased region" description="Polar residues" evidence="1">
    <location>
        <begin position="75"/>
        <end position="87"/>
    </location>
</feature>
<feature type="compositionally biased region" description="Basic residues" evidence="1">
    <location>
        <begin position="228"/>
        <end position="238"/>
    </location>
</feature>
<feature type="compositionally biased region" description="Low complexity" evidence="1">
    <location>
        <begin position="1"/>
        <end position="15"/>
    </location>
</feature>
<feature type="region of interest" description="Disordered" evidence="1">
    <location>
        <begin position="361"/>
        <end position="393"/>
    </location>
</feature>
<feature type="region of interest" description="Disordered" evidence="1">
    <location>
        <begin position="290"/>
        <end position="319"/>
    </location>
</feature>
<dbReference type="CDD" id="cd00030">
    <property type="entry name" value="C2"/>
    <property type="match status" value="1"/>
</dbReference>
<protein>
    <recommendedName>
        <fullName evidence="2">C2 domain-containing protein</fullName>
    </recommendedName>
</protein>
<feature type="region of interest" description="Disordered" evidence="1">
    <location>
        <begin position="831"/>
        <end position="871"/>
    </location>
</feature>
<feature type="region of interest" description="Disordered" evidence="1">
    <location>
        <begin position="990"/>
        <end position="1051"/>
    </location>
</feature>
<dbReference type="VEuPathDB" id="CryptoDB:Vbra_7130"/>
<name>A0A0G4EEH8_VITBC</name>
<evidence type="ECO:0000259" key="2">
    <source>
        <dbReference type="PROSITE" id="PS50004"/>
    </source>
</evidence>
<dbReference type="SUPFAM" id="SSF49562">
    <property type="entry name" value="C2 domain (Calcium/lipid-binding domain, CaLB)"/>
    <property type="match status" value="1"/>
</dbReference>
<accession>A0A0G4EEH8</accession>
<feature type="region of interest" description="Disordered" evidence="1">
    <location>
        <begin position="1"/>
        <end position="266"/>
    </location>
</feature>